<protein>
    <submittedName>
        <fullName evidence="3">Maturase-related protein</fullName>
    </submittedName>
</protein>
<evidence type="ECO:0000256" key="2">
    <source>
        <dbReference type="SAM" id="MobiDB-lite"/>
    </source>
</evidence>
<sequence length="160" mass="17456">MQQKTHRAPEAGERGEAPNAALPGAETVQAPTNRESPSSTVWLMEAICEPVNLRQALKRVKANKGAAGVDGMRVSELPDYLRHHWPELKAQLLSGRYRPSPVRRVSIPKPGGGERLLDIPTVVDRFIQQAMMQVLQGHCGIARSAITATGSVPVVRPTRQ</sequence>
<feature type="compositionally biased region" description="Basic and acidic residues" evidence="2">
    <location>
        <begin position="7"/>
        <end position="16"/>
    </location>
</feature>
<dbReference type="RefSeq" id="WP_001491540.1">
    <property type="nucleotide sequence ID" value="NZ_BFFS01000096.1"/>
</dbReference>
<comment type="similarity">
    <text evidence="1">Belongs to the bacterial reverse transcriptase family.</text>
</comment>
<organism evidence="3">
    <name type="scientific">Escherichia coli</name>
    <dbReference type="NCBI Taxonomy" id="562"/>
    <lineage>
        <taxon>Bacteria</taxon>
        <taxon>Pseudomonadati</taxon>
        <taxon>Pseudomonadota</taxon>
        <taxon>Gammaproteobacteria</taxon>
        <taxon>Enterobacterales</taxon>
        <taxon>Enterobacteriaceae</taxon>
        <taxon>Escherichia</taxon>
    </lineage>
</organism>
<dbReference type="PANTHER" id="PTHR34047">
    <property type="entry name" value="NUCLEAR INTRON MATURASE 1, MITOCHONDRIAL-RELATED"/>
    <property type="match status" value="1"/>
</dbReference>
<reference evidence="3" key="1">
    <citation type="submission" date="2018-11" db="EMBL/GenBank/DDBJ databases">
        <title>Draft genome sequence of commensal E.coli strains.</title>
        <authorList>
            <person name="Arimizu Y."/>
            <person name="Hayashi T."/>
            <person name="Ogura Y."/>
        </authorList>
    </citation>
    <scope>NUCLEOTIDE SEQUENCE</scope>
    <source>
        <strain evidence="3">39-H19-A</strain>
    </source>
</reference>
<feature type="region of interest" description="Disordered" evidence="2">
    <location>
        <begin position="1"/>
        <end position="36"/>
    </location>
</feature>
<comment type="caution">
    <text evidence="3">The sequence shown here is derived from an EMBL/GenBank/DDBJ whole genome shotgun (WGS) entry which is preliminary data.</text>
</comment>
<dbReference type="SUPFAM" id="SSF56672">
    <property type="entry name" value="DNA/RNA polymerases"/>
    <property type="match status" value="1"/>
</dbReference>
<dbReference type="PANTHER" id="PTHR34047:SF8">
    <property type="entry name" value="PROTEIN YKFC"/>
    <property type="match status" value="1"/>
</dbReference>
<dbReference type="EMBL" id="BICW01000011">
    <property type="protein sequence ID" value="GCG56728.1"/>
    <property type="molecule type" value="Genomic_DNA"/>
</dbReference>
<dbReference type="InterPro" id="IPR051083">
    <property type="entry name" value="GrpII_Intron_Splice-Mob/Def"/>
</dbReference>
<evidence type="ECO:0000313" key="3">
    <source>
        <dbReference type="EMBL" id="GCG56728.1"/>
    </source>
</evidence>
<dbReference type="InterPro" id="IPR043502">
    <property type="entry name" value="DNA/RNA_pol_sf"/>
</dbReference>
<accession>A0A478R9T3</accession>
<evidence type="ECO:0000256" key="1">
    <source>
        <dbReference type="ARBA" id="ARBA00034120"/>
    </source>
</evidence>
<name>A0A478R9T3_ECOLX</name>
<gene>
    <name evidence="3" type="ORF">BvCmsH19A_00975</name>
</gene>
<dbReference type="AlphaFoldDB" id="A0A478R9T3"/>
<proteinExistence type="inferred from homology"/>